<keyword evidence="14" id="KW-1185">Reference proteome</keyword>
<dbReference type="CDD" id="cd00082">
    <property type="entry name" value="HisKA"/>
    <property type="match status" value="1"/>
</dbReference>
<dbReference type="InterPro" id="IPR036890">
    <property type="entry name" value="HATPase_C_sf"/>
</dbReference>
<dbReference type="PANTHER" id="PTHR44936">
    <property type="entry name" value="SENSOR PROTEIN CREC"/>
    <property type="match status" value="1"/>
</dbReference>
<comment type="subcellular location">
    <subcellularLocation>
        <location evidence="2">Cell membrane</location>
        <topology evidence="2">Multi-pass membrane protein</topology>
    </subcellularLocation>
</comment>
<proteinExistence type="predicted"/>
<dbReference type="InterPro" id="IPR003594">
    <property type="entry name" value="HATPase_dom"/>
</dbReference>
<keyword evidence="10" id="KW-0472">Membrane</keyword>
<keyword evidence="10" id="KW-0812">Transmembrane</keyword>
<name>A0A1C3EKT5_9GAMM</name>
<evidence type="ECO:0000256" key="6">
    <source>
        <dbReference type="ARBA" id="ARBA00022679"/>
    </source>
</evidence>
<evidence type="ECO:0000259" key="11">
    <source>
        <dbReference type="PROSITE" id="PS50109"/>
    </source>
</evidence>
<dbReference type="InterPro" id="IPR050980">
    <property type="entry name" value="2C_sensor_his_kinase"/>
</dbReference>
<comment type="catalytic activity">
    <reaction evidence="1">
        <text>ATP + protein L-histidine = ADP + protein N-phospho-L-histidine.</text>
        <dbReference type="EC" id="2.7.13.3"/>
    </reaction>
</comment>
<keyword evidence="8" id="KW-0418">Kinase</keyword>
<gene>
    <name evidence="13" type="ORF">A8L45_08465</name>
</gene>
<keyword evidence="5" id="KW-0597">Phosphoprotein</keyword>
<evidence type="ECO:0000256" key="4">
    <source>
        <dbReference type="ARBA" id="ARBA00022475"/>
    </source>
</evidence>
<dbReference type="InterPro" id="IPR003660">
    <property type="entry name" value="HAMP_dom"/>
</dbReference>
<evidence type="ECO:0000313" key="14">
    <source>
        <dbReference type="Proteomes" id="UP000094936"/>
    </source>
</evidence>
<dbReference type="Proteomes" id="UP000094936">
    <property type="component" value="Unassembled WGS sequence"/>
</dbReference>
<evidence type="ECO:0000256" key="5">
    <source>
        <dbReference type="ARBA" id="ARBA00022553"/>
    </source>
</evidence>
<dbReference type="GO" id="GO:0000155">
    <property type="term" value="F:phosphorelay sensor kinase activity"/>
    <property type="evidence" value="ECO:0007669"/>
    <property type="project" value="InterPro"/>
</dbReference>
<dbReference type="InterPro" id="IPR005467">
    <property type="entry name" value="His_kinase_dom"/>
</dbReference>
<evidence type="ECO:0000256" key="10">
    <source>
        <dbReference type="SAM" id="Phobius"/>
    </source>
</evidence>
<keyword evidence="10" id="KW-1133">Transmembrane helix</keyword>
<evidence type="ECO:0000256" key="8">
    <source>
        <dbReference type="ARBA" id="ARBA00022777"/>
    </source>
</evidence>
<dbReference type="PROSITE" id="PS50885">
    <property type="entry name" value="HAMP"/>
    <property type="match status" value="1"/>
</dbReference>
<sequence>MESFVCVENNNPSLFAHSVEGTLGGRVYSDGSKPIALQTGQPDSNIFVVHSFAFWIWSFDLFLQLLCTLIVMGGFLSSWSNGLGRLEQLSRALSRGDLSKRVSLQGPAAIKSLIRNQHDMAESILRLQRKKKLIFGTLPHDIRTPLAAIQLTTDILSEHKGDNEFLTARLAGQVSKLNMICESSLHLYKILNNEVEVCKETLSLADILSDCHNLVAPGKPFNCINCHQQITSDKRLISILIQNILSNAFRYAGEVVTVTFKSYPSHEIISITDDGPGFSEDIVETFRKRDTSNINSTDGFGLGLLLIFELTKLLSGEVRIVNTGKGGQVLLAIEK</sequence>
<dbReference type="PROSITE" id="PS50109">
    <property type="entry name" value="HIS_KIN"/>
    <property type="match status" value="1"/>
</dbReference>
<dbReference type="Gene3D" id="1.10.287.130">
    <property type="match status" value="1"/>
</dbReference>
<evidence type="ECO:0000313" key="13">
    <source>
        <dbReference type="EMBL" id="ODA33851.1"/>
    </source>
</evidence>
<dbReference type="Pfam" id="PF00512">
    <property type="entry name" value="HisKA"/>
    <property type="match status" value="1"/>
</dbReference>
<feature type="domain" description="HAMP" evidence="12">
    <location>
        <begin position="77"/>
        <end position="129"/>
    </location>
</feature>
<evidence type="ECO:0000256" key="2">
    <source>
        <dbReference type="ARBA" id="ARBA00004651"/>
    </source>
</evidence>
<evidence type="ECO:0000256" key="3">
    <source>
        <dbReference type="ARBA" id="ARBA00012438"/>
    </source>
</evidence>
<dbReference type="SUPFAM" id="SSF47384">
    <property type="entry name" value="Homodimeric domain of signal transducing histidine kinase"/>
    <property type="match status" value="1"/>
</dbReference>
<dbReference type="AlphaFoldDB" id="A0A1C3EKT5"/>
<dbReference type="InterPro" id="IPR003661">
    <property type="entry name" value="HisK_dim/P_dom"/>
</dbReference>
<evidence type="ECO:0000256" key="7">
    <source>
        <dbReference type="ARBA" id="ARBA00022741"/>
    </source>
</evidence>
<dbReference type="RefSeq" id="WP_068901200.1">
    <property type="nucleotide sequence ID" value="NZ_JBHUIF010000004.1"/>
</dbReference>
<organism evidence="13 14">
    <name type="scientific">Veronia pacifica</name>
    <dbReference type="NCBI Taxonomy" id="1080227"/>
    <lineage>
        <taxon>Bacteria</taxon>
        <taxon>Pseudomonadati</taxon>
        <taxon>Pseudomonadota</taxon>
        <taxon>Gammaproteobacteria</taxon>
        <taxon>Vibrionales</taxon>
        <taxon>Vibrionaceae</taxon>
        <taxon>Veronia</taxon>
    </lineage>
</organism>
<dbReference type="EC" id="2.7.13.3" evidence="3"/>
<feature type="domain" description="Histidine kinase" evidence="11">
    <location>
        <begin position="137"/>
        <end position="335"/>
    </location>
</feature>
<dbReference type="SMART" id="SM00387">
    <property type="entry name" value="HATPase_c"/>
    <property type="match status" value="1"/>
</dbReference>
<dbReference type="Gene3D" id="3.30.565.10">
    <property type="entry name" value="Histidine kinase-like ATPase, C-terminal domain"/>
    <property type="match status" value="1"/>
</dbReference>
<keyword evidence="9" id="KW-0067">ATP-binding</keyword>
<dbReference type="InterPro" id="IPR036097">
    <property type="entry name" value="HisK_dim/P_sf"/>
</dbReference>
<dbReference type="EMBL" id="LYBM01000012">
    <property type="protein sequence ID" value="ODA33851.1"/>
    <property type="molecule type" value="Genomic_DNA"/>
</dbReference>
<dbReference type="STRING" id="1080227.A8L45_08465"/>
<dbReference type="Pfam" id="PF02518">
    <property type="entry name" value="HATPase_c"/>
    <property type="match status" value="1"/>
</dbReference>
<comment type="caution">
    <text evidence="13">The sequence shown here is derived from an EMBL/GenBank/DDBJ whole genome shotgun (WGS) entry which is preliminary data.</text>
</comment>
<dbReference type="GO" id="GO:0005886">
    <property type="term" value="C:plasma membrane"/>
    <property type="evidence" value="ECO:0007669"/>
    <property type="project" value="UniProtKB-SubCell"/>
</dbReference>
<dbReference type="GO" id="GO:0005524">
    <property type="term" value="F:ATP binding"/>
    <property type="evidence" value="ECO:0007669"/>
    <property type="project" value="UniProtKB-KW"/>
</dbReference>
<evidence type="ECO:0000259" key="12">
    <source>
        <dbReference type="PROSITE" id="PS50885"/>
    </source>
</evidence>
<dbReference type="PANTHER" id="PTHR44936:SF10">
    <property type="entry name" value="SENSOR PROTEIN RSTB"/>
    <property type="match status" value="1"/>
</dbReference>
<evidence type="ECO:0000256" key="1">
    <source>
        <dbReference type="ARBA" id="ARBA00000085"/>
    </source>
</evidence>
<accession>A0A1C3EKT5</accession>
<keyword evidence="6" id="KW-0808">Transferase</keyword>
<keyword evidence="7" id="KW-0547">Nucleotide-binding</keyword>
<reference evidence="13 14" key="1">
    <citation type="submission" date="2016-05" db="EMBL/GenBank/DDBJ databases">
        <title>Genomic Taxonomy of the Vibrionaceae.</title>
        <authorList>
            <person name="Gomez-Gil B."/>
            <person name="Enciso-Ibarra J."/>
        </authorList>
    </citation>
    <scope>NUCLEOTIDE SEQUENCE [LARGE SCALE GENOMIC DNA]</scope>
    <source>
        <strain evidence="13 14">CAIM 1920</strain>
    </source>
</reference>
<feature type="transmembrane region" description="Helical" evidence="10">
    <location>
        <begin position="52"/>
        <end position="76"/>
    </location>
</feature>
<dbReference type="SUPFAM" id="SSF55874">
    <property type="entry name" value="ATPase domain of HSP90 chaperone/DNA topoisomerase II/histidine kinase"/>
    <property type="match status" value="1"/>
</dbReference>
<dbReference type="SMART" id="SM00388">
    <property type="entry name" value="HisKA"/>
    <property type="match status" value="1"/>
</dbReference>
<evidence type="ECO:0000256" key="9">
    <source>
        <dbReference type="ARBA" id="ARBA00022840"/>
    </source>
</evidence>
<protein>
    <recommendedName>
        <fullName evidence="3">histidine kinase</fullName>
        <ecNumber evidence="3">2.7.13.3</ecNumber>
    </recommendedName>
</protein>
<keyword evidence="4" id="KW-1003">Cell membrane</keyword>